<name>A0A1S3XTF1_TOBAC</name>
<evidence type="ECO:0000256" key="8">
    <source>
        <dbReference type="ARBA" id="ARBA00023211"/>
    </source>
</evidence>
<dbReference type="AlphaFoldDB" id="A0A1S3XTF1"/>
<reference evidence="13" key="2">
    <citation type="submission" date="2025-08" db="UniProtKB">
        <authorList>
            <consortium name="RefSeq"/>
        </authorList>
    </citation>
    <scope>IDENTIFICATION</scope>
    <source>
        <tissue evidence="13">Leaf</tissue>
    </source>
</reference>
<dbReference type="Gene3D" id="3.60.40.10">
    <property type="entry name" value="PPM-type phosphatase domain"/>
    <property type="match status" value="1"/>
</dbReference>
<evidence type="ECO:0000256" key="4">
    <source>
        <dbReference type="ARBA" id="ARBA00022723"/>
    </source>
</evidence>
<protein>
    <recommendedName>
        <fullName evidence="3">protein-serine/threonine phosphatase</fullName>
        <ecNumber evidence="3">3.1.3.16</ecNumber>
    </recommendedName>
</protein>
<dbReference type="FunFam" id="3.60.40.10:FF:000291">
    <property type="entry name" value="Protein phosphatase 2C 50"/>
    <property type="match status" value="1"/>
</dbReference>
<proteinExistence type="inferred from homology"/>
<evidence type="ECO:0000256" key="9">
    <source>
        <dbReference type="RuleBase" id="RU003465"/>
    </source>
</evidence>
<evidence type="ECO:0000313" key="13">
    <source>
        <dbReference type="RefSeq" id="XP_016443231.1"/>
    </source>
</evidence>
<dbReference type="InterPro" id="IPR015655">
    <property type="entry name" value="PP2C"/>
</dbReference>
<keyword evidence="12" id="KW-1185">Reference proteome</keyword>
<dbReference type="PaxDb" id="4097-A0A1S3XTF1"/>
<dbReference type="GO" id="GO:1902531">
    <property type="term" value="P:regulation of intracellular signal transduction"/>
    <property type="evidence" value="ECO:0000318"/>
    <property type="project" value="GO_Central"/>
</dbReference>
<reference evidence="12" key="1">
    <citation type="journal article" date="2014" name="Nat. Commun.">
        <title>The tobacco genome sequence and its comparison with those of tomato and potato.</title>
        <authorList>
            <person name="Sierro N."/>
            <person name="Battey J.N."/>
            <person name="Ouadi S."/>
            <person name="Bakaher N."/>
            <person name="Bovet L."/>
            <person name="Willig A."/>
            <person name="Goepfert S."/>
            <person name="Peitsch M.C."/>
            <person name="Ivanov N.V."/>
        </authorList>
    </citation>
    <scope>NUCLEOTIDE SEQUENCE [LARGE SCALE GENOMIC DNA]</scope>
</reference>
<keyword evidence="5 9" id="KW-0378">Hydrolase</keyword>
<dbReference type="CDD" id="cd00143">
    <property type="entry name" value="PP2Cc"/>
    <property type="match status" value="1"/>
</dbReference>
<feature type="compositionally biased region" description="Polar residues" evidence="10">
    <location>
        <begin position="1"/>
        <end position="23"/>
    </location>
</feature>
<dbReference type="PANTHER" id="PTHR47992">
    <property type="entry name" value="PROTEIN PHOSPHATASE"/>
    <property type="match status" value="1"/>
</dbReference>
<accession>A0A1S3XTF1</accession>
<dbReference type="PROSITE" id="PS01032">
    <property type="entry name" value="PPM_1"/>
    <property type="match status" value="1"/>
</dbReference>
<keyword evidence="4" id="KW-0479">Metal-binding</keyword>
<feature type="region of interest" description="Disordered" evidence="10">
    <location>
        <begin position="1"/>
        <end position="29"/>
    </location>
</feature>
<evidence type="ECO:0000256" key="10">
    <source>
        <dbReference type="SAM" id="MobiDB-lite"/>
    </source>
</evidence>
<evidence type="ECO:0000259" key="11">
    <source>
        <dbReference type="PROSITE" id="PS51746"/>
    </source>
</evidence>
<dbReference type="InterPro" id="IPR000222">
    <property type="entry name" value="PP2C_BS"/>
</dbReference>
<evidence type="ECO:0000256" key="5">
    <source>
        <dbReference type="ARBA" id="ARBA00022801"/>
    </source>
</evidence>
<dbReference type="OrthoDB" id="10264738at2759"/>
<dbReference type="PROSITE" id="PS51746">
    <property type="entry name" value="PPM_2"/>
    <property type="match status" value="1"/>
</dbReference>
<evidence type="ECO:0000256" key="2">
    <source>
        <dbReference type="ARBA" id="ARBA00001946"/>
    </source>
</evidence>
<feature type="region of interest" description="Disordered" evidence="10">
    <location>
        <begin position="171"/>
        <end position="193"/>
    </location>
</feature>
<dbReference type="InterPro" id="IPR036457">
    <property type="entry name" value="PPM-type-like_dom_sf"/>
</dbReference>
<evidence type="ECO:0000256" key="7">
    <source>
        <dbReference type="ARBA" id="ARBA00022912"/>
    </source>
</evidence>
<feature type="domain" description="PPM-type phosphatase" evidence="11">
    <location>
        <begin position="104"/>
        <end position="417"/>
    </location>
</feature>
<dbReference type="GO" id="GO:0046872">
    <property type="term" value="F:metal ion binding"/>
    <property type="evidence" value="ECO:0007669"/>
    <property type="project" value="UniProtKB-KW"/>
</dbReference>
<dbReference type="EC" id="3.1.3.16" evidence="3"/>
<dbReference type="SMR" id="A0A1S3XTF1"/>
<comment type="similarity">
    <text evidence="9">Belongs to the PP2C family.</text>
</comment>
<evidence type="ECO:0000256" key="1">
    <source>
        <dbReference type="ARBA" id="ARBA00001936"/>
    </source>
</evidence>
<comment type="cofactor">
    <cofactor evidence="1">
        <name>Mn(2+)</name>
        <dbReference type="ChEBI" id="CHEBI:29035"/>
    </cofactor>
</comment>
<keyword evidence="6" id="KW-0460">Magnesium</keyword>
<evidence type="ECO:0000256" key="6">
    <source>
        <dbReference type="ARBA" id="ARBA00022842"/>
    </source>
</evidence>
<dbReference type="GO" id="GO:0004722">
    <property type="term" value="F:protein serine/threonine phosphatase activity"/>
    <property type="evidence" value="ECO:0000318"/>
    <property type="project" value="GO_Central"/>
</dbReference>
<organism evidence="12 13">
    <name type="scientific">Nicotiana tabacum</name>
    <name type="common">Common tobacco</name>
    <dbReference type="NCBI Taxonomy" id="4097"/>
    <lineage>
        <taxon>Eukaryota</taxon>
        <taxon>Viridiplantae</taxon>
        <taxon>Streptophyta</taxon>
        <taxon>Embryophyta</taxon>
        <taxon>Tracheophyta</taxon>
        <taxon>Spermatophyta</taxon>
        <taxon>Magnoliopsida</taxon>
        <taxon>eudicotyledons</taxon>
        <taxon>Gunneridae</taxon>
        <taxon>Pentapetalae</taxon>
        <taxon>asterids</taxon>
        <taxon>lamiids</taxon>
        <taxon>Solanales</taxon>
        <taxon>Solanaceae</taxon>
        <taxon>Nicotianoideae</taxon>
        <taxon>Nicotianeae</taxon>
        <taxon>Nicotiana</taxon>
    </lineage>
</organism>
<evidence type="ECO:0000313" key="12">
    <source>
        <dbReference type="Proteomes" id="UP000790787"/>
    </source>
</evidence>
<dbReference type="InterPro" id="IPR001932">
    <property type="entry name" value="PPM-type_phosphatase-like_dom"/>
</dbReference>
<feature type="compositionally biased region" description="Low complexity" evidence="10">
    <location>
        <begin position="178"/>
        <end position="187"/>
    </location>
</feature>
<gene>
    <name evidence="13" type="primary">LOC107768624</name>
</gene>
<dbReference type="STRING" id="4097.A0A1S3XTF1"/>
<dbReference type="SUPFAM" id="SSF81606">
    <property type="entry name" value="PP2C-like"/>
    <property type="match status" value="1"/>
</dbReference>
<dbReference type="RefSeq" id="XP_016443231.1">
    <property type="nucleotide sequence ID" value="XM_016587745.1"/>
</dbReference>
<dbReference type="RefSeq" id="XP_016443231.1">
    <property type="nucleotide sequence ID" value="XM_016587745.2"/>
</dbReference>
<dbReference type="GeneID" id="107768624"/>
<dbReference type="OMA" id="EPRCLRA"/>
<keyword evidence="8" id="KW-0464">Manganese</keyword>
<dbReference type="KEGG" id="nta:107768624"/>
<dbReference type="Pfam" id="PF00481">
    <property type="entry name" value="PP2C"/>
    <property type="match status" value="1"/>
</dbReference>
<dbReference type="Proteomes" id="UP000790787">
    <property type="component" value="Chromosome 6"/>
</dbReference>
<keyword evidence="7 9" id="KW-0904">Protein phosphatase</keyword>
<comment type="cofactor">
    <cofactor evidence="2">
        <name>Mg(2+)</name>
        <dbReference type="ChEBI" id="CHEBI:18420"/>
    </cofactor>
</comment>
<dbReference type="SMART" id="SM00332">
    <property type="entry name" value="PP2Cc"/>
    <property type="match status" value="1"/>
</dbReference>
<sequence length="424" mass="45450">MPLCNGSSGYTTGMLSKVNGNSTEKCRRRRRRRIRMRRLQAKVLSSATANASSSFSRRTLLYNSSEALGQNRGVGVSLVDMADPSSASTEPSIAASQTPASGPVVGVISIIGRRRAMEDKFSIRPNLCSPEINRGRPVDFFAIYDGHGGRHVAALCSERMHVLLQEELTRVGESTDMSGSSSSHGSGTQQQRTEEAWKRVLRSCFLRIDEIASTTCGECGSVGHQCDCARDTLGLTGSTAVVAVLTEETIIVANCGDSRAVLSRDGKPIPLSSDHKPDRRDELARIEASGGRVVFANGPRVQGILAMSRAIGDKYLSPYVISEPEITFTKREAEDECLILASDGLWDVISNDMACEVASECLREEDPAADHSFSPLVEGDSGGSVYSSRSASAAALLTRLAMGRNSCDNISVIVVDLKRSHTGG</sequence>
<evidence type="ECO:0000256" key="3">
    <source>
        <dbReference type="ARBA" id="ARBA00013081"/>
    </source>
</evidence>